<keyword evidence="6" id="KW-1185">Reference proteome</keyword>
<dbReference type="GO" id="GO:0005886">
    <property type="term" value="C:plasma membrane"/>
    <property type="evidence" value="ECO:0007669"/>
    <property type="project" value="TreeGrafter"/>
</dbReference>
<dbReference type="RefSeq" id="WP_132290758.1">
    <property type="nucleotide sequence ID" value="NZ_SMFU01000008.1"/>
</dbReference>
<evidence type="ECO:0000256" key="3">
    <source>
        <dbReference type="ARBA" id="ARBA00022840"/>
    </source>
</evidence>
<evidence type="ECO:0000256" key="2">
    <source>
        <dbReference type="ARBA" id="ARBA00022741"/>
    </source>
</evidence>
<keyword evidence="2" id="KW-0547">Nucleotide-binding</keyword>
<proteinExistence type="predicted"/>
<dbReference type="SMART" id="SM00382">
    <property type="entry name" value="AAA"/>
    <property type="match status" value="1"/>
</dbReference>
<dbReference type="InterPro" id="IPR003593">
    <property type="entry name" value="AAA+_ATPase"/>
</dbReference>
<dbReference type="GO" id="GO:0005524">
    <property type="term" value="F:ATP binding"/>
    <property type="evidence" value="ECO:0007669"/>
    <property type="project" value="UniProtKB-KW"/>
</dbReference>
<accession>A0A4R1GIP2</accession>
<protein>
    <submittedName>
        <fullName evidence="5">Amino acid/amide ABC transporter ATP-binding protein 1 (HAAT family)</fullName>
    </submittedName>
</protein>
<sequence length="247" mass="27027">MLEVSDLCKRFGALEVTKNVSMRLEKGERRVILGPNGAGKTTLFNQLVGEIIPDSGSIKVNGQEVGDWSVEKRARFGLSRSYQQNTLFDGITIGESLGLAAAVSTSKSMWFWKDSLQDADVKAIVRDTAEQVGLEDNLGARVSDVSYGIRRQLEVGLALATRPSVLLMDEPTSGVGPEMIGAFHRLLGRLSRELTIVIIEHDMDLAFDVADSMTVLNYGEVVFEGTPGEARESEMLQQIYLGAWDDA</sequence>
<dbReference type="GO" id="GO:0016887">
    <property type="term" value="F:ATP hydrolysis activity"/>
    <property type="evidence" value="ECO:0007669"/>
    <property type="project" value="InterPro"/>
</dbReference>
<keyword evidence="1" id="KW-0813">Transport</keyword>
<keyword evidence="3 5" id="KW-0067">ATP-binding</keyword>
<reference evidence="5 6" key="1">
    <citation type="submission" date="2019-03" db="EMBL/GenBank/DDBJ databases">
        <title>Genomic Encyclopedia of Archaeal and Bacterial Type Strains, Phase II (KMG-II): from individual species to whole genera.</title>
        <authorList>
            <person name="Goeker M."/>
        </authorList>
    </citation>
    <scope>NUCLEOTIDE SEQUENCE [LARGE SCALE GENOMIC DNA]</scope>
    <source>
        <strain evidence="5 6">DSM 27697</strain>
    </source>
</reference>
<dbReference type="OrthoDB" id="9805514at2"/>
<dbReference type="EMBL" id="SMFU01000008">
    <property type="protein sequence ID" value="TCK06970.1"/>
    <property type="molecule type" value="Genomic_DNA"/>
</dbReference>
<dbReference type="AlphaFoldDB" id="A0A4R1GIP2"/>
<dbReference type="InterPro" id="IPR051120">
    <property type="entry name" value="ABC_AA/LPS_Transport"/>
</dbReference>
<feature type="domain" description="ABC transporter" evidence="4">
    <location>
        <begin position="2"/>
        <end position="243"/>
    </location>
</feature>
<dbReference type="InterPro" id="IPR027417">
    <property type="entry name" value="P-loop_NTPase"/>
</dbReference>
<name>A0A4R1GIP2_9GAMM</name>
<dbReference type="Gene3D" id="3.40.50.300">
    <property type="entry name" value="P-loop containing nucleotide triphosphate hydrolases"/>
    <property type="match status" value="1"/>
</dbReference>
<dbReference type="Proteomes" id="UP000294546">
    <property type="component" value="Unassembled WGS sequence"/>
</dbReference>
<dbReference type="PROSITE" id="PS50893">
    <property type="entry name" value="ABC_TRANSPORTER_2"/>
    <property type="match status" value="1"/>
</dbReference>
<organism evidence="5 6">
    <name type="scientific">Marinobacterium mangrovicola</name>
    <dbReference type="NCBI Taxonomy" id="1476959"/>
    <lineage>
        <taxon>Bacteria</taxon>
        <taxon>Pseudomonadati</taxon>
        <taxon>Pseudomonadota</taxon>
        <taxon>Gammaproteobacteria</taxon>
        <taxon>Oceanospirillales</taxon>
        <taxon>Oceanospirillaceae</taxon>
        <taxon>Marinobacterium</taxon>
    </lineage>
</organism>
<dbReference type="InterPro" id="IPR003439">
    <property type="entry name" value="ABC_transporter-like_ATP-bd"/>
</dbReference>
<evidence type="ECO:0000259" key="4">
    <source>
        <dbReference type="PROSITE" id="PS50893"/>
    </source>
</evidence>
<dbReference type="PANTHER" id="PTHR45772:SF2">
    <property type="entry name" value="ABC TRANSPORTER ATP-BINDING PROTEIN"/>
    <property type="match status" value="1"/>
</dbReference>
<comment type="caution">
    <text evidence="5">The sequence shown here is derived from an EMBL/GenBank/DDBJ whole genome shotgun (WGS) entry which is preliminary data.</text>
</comment>
<dbReference type="PANTHER" id="PTHR45772">
    <property type="entry name" value="CONSERVED COMPONENT OF ABC TRANSPORTER FOR NATURAL AMINO ACIDS-RELATED"/>
    <property type="match status" value="1"/>
</dbReference>
<dbReference type="Pfam" id="PF00005">
    <property type="entry name" value="ABC_tran"/>
    <property type="match status" value="1"/>
</dbReference>
<dbReference type="SUPFAM" id="SSF52540">
    <property type="entry name" value="P-loop containing nucleoside triphosphate hydrolases"/>
    <property type="match status" value="1"/>
</dbReference>
<evidence type="ECO:0000256" key="1">
    <source>
        <dbReference type="ARBA" id="ARBA00022448"/>
    </source>
</evidence>
<gene>
    <name evidence="5" type="ORF">CLV83_1820</name>
</gene>
<evidence type="ECO:0000313" key="6">
    <source>
        <dbReference type="Proteomes" id="UP000294546"/>
    </source>
</evidence>
<evidence type="ECO:0000313" key="5">
    <source>
        <dbReference type="EMBL" id="TCK06970.1"/>
    </source>
</evidence>